<keyword evidence="3" id="KW-1185">Reference proteome</keyword>
<dbReference type="AlphaFoldDB" id="A0A6S6YZ84"/>
<proteinExistence type="predicted"/>
<dbReference type="RefSeq" id="WP_175174600.1">
    <property type="nucleotide sequence ID" value="NZ_CADIJX010000002.1"/>
</dbReference>
<gene>
    <name evidence="2" type="ORF">LMG3431_02324</name>
</gene>
<accession>A0A6S6YZ84</accession>
<evidence type="ECO:0000313" key="2">
    <source>
        <dbReference type="EMBL" id="CAB3643451.1"/>
    </source>
</evidence>
<dbReference type="InterPro" id="IPR056078">
    <property type="entry name" value="DUF7661"/>
</dbReference>
<name>A0A6S6YZ84_9BURK</name>
<dbReference type="Pfam" id="PF24697">
    <property type="entry name" value="DUF7661"/>
    <property type="match status" value="1"/>
</dbReference>
<dbReference type="EMBL" id="CADIJX010000002">
    <property type="protein sequence ID" value="CAB3643451.1"/>
    <property type="molecule type" value="Genomic_DNA"/>
</dbReference>
<organism evidence="2 3">
    <name type="scientific">Achromobacter pestifer</name>
    <dbReference type="NCBI Taxonomy" id="1353889"/>
    <lineage>
        <taxon>Bacteria</taxon>
        <taxon>Pseudomonadati</taxon>
        <taxon>Pseudomonadota</taxon>
        <taxon>Betaproteobacteria</taxon>
        <taxon>Burkholderiales</taxon>
        <taxon>Alcaligenaceae</taxon>
        <taxon>Achromobacter</taxon>
    </lineage>
</organism>
<protein>
    <recommendedName>
        <fullName evidence="1">DUF7661 domain-containing protein</fullName>
    </recommendedName>
</protein>
<dbReference type="Proteomes" id="UP000494108">
    <property type="component" value="Unassembled WGS sequence"/>
</dbReference>
<evidence type="ECO:0000259" key="1">
    <source>
        <dbReference type="Pfam" id="PF24697"/>
    </source>
</evidence>
<evidence type="ECO:0000313" key="3">
    <source>
        <dbReference type="Proteomes" id="UP000494108"/>
    </source>
</evidence>
<reference evidence="2 3" key="1">
    <citation type="submission" date="2020-04" db="EMBL/GenBank/DDBJ databases">
        <authorList>
            <person name="De Canck E."/>
        </authorList>
    </citation>
    <scope>NUCLEOTIDE SEQUENCE [LARGE SCALE GENOMIC DNA]</scope>
    <source>
        <strain evidence="2 3">LMG 3431</strain>
    </source>
</reference>
<feature type="domain" description="DUF7661" evidence="1">
    <location>
        <begin position="1"/>
        <end position="62"/>
    </location>
</feature>
<sequence length="69" mass="7883">MKFDIYGRFQLDIEREGNSWAVYRSNLGKRVRSTDIAVPAEIAPGELSDYLDDIYHELSPPGGKIIRLE</sequence>